<name>A0A6C0KTK9_9ZZZZ</name>
<accession>A0A6C0KTK9</accession>
<dbReference type="Gene3D" id="3.40.1050.10">
    <property type="entry name" value="Carbonic anhydrase"/>
    <property type="match status" value="1"/>
</dbReference>
<evidence type="ECO:0000256" key="7">
    <source>
        <dbReference type="ARBA" id="ARBA00048348"/>
    </source>
</evidence>
<organism evidence="9">
    <name type="scientific">viral metagenome</name>
    <dbReference type="NCBI Taxonomy" id="1070528"/>
    <lineage>
        <taxon>unclassified sequences</taxon>
        <taxon>metagenomes</taxon>
        <taxon>organismal metagenomes</taxon>
    </lineage>
</organism>
<sequence>MNEQTLKTIIFFSVIVILISSIVVIYSSCKRQDYFTPVEAVKTLTDGNKTFQKGDHNLYQNVKPKVAVLCCSEHYIPAEILFNLNKGEVVMVQELGQVPYLNSMASLEYAVGQLGVNSLIVLGHSNCQAVKMAMDAPPHGSPFLDFICKTISDNFKVEDVLDDAIKKNAQSTLHKIIQSSDIINNAINANKLSVMWGVYDEKSGKVDLKQT</sequence>
<dbReference type="GO" id="GO:0008270">
    <property type="term" value="F:zinc ion binding"/>
    <property type="evidence" value="ECO:0007669"/>
    <property type="project" value="InterPro"/>
</dbReference>
<keyword evidence="4" id="KW-0479">Metal-binding</keyword>
<protein>
    <recommendedName>
        <fullName evidence="3">carbonic anhydrase</fullName>
        <ecNumber evidence="3">4.2.1.1</ecNumber>
    </recommendedName>
</protein>
<dbReference type="PANTHER" id="PTHR11002">
    <property type="entry name" value="CARBONIC ANHYDRASE"/>
    <property type="match status" value="1"/>
</dbReference>
<keyword evidence="5" id="KW-0862">Zinc</keyword>
<dbReference type="AlphaFoldDB" id="A0A6C0KTK9"/>
<evidence type="ECO:0000256" key="5">
    <source>
        <dbReference type="ARBA" id="ARBA00022833"/>
    </source>
</evidence>
<evidence type="ECO:0000256" key="6">
    <source>
        <dbReference type="ARBA" id="ARBA00023239"/>
    </source>
</evidence>
<dbReference type="EMBL" id="MN740961">
    <property type="protein sequence ID" value="QHU20070.1"/>
    <property type="molecule type" value="Genomic_DNA"/>
</dbReference>
<comment type="cofactor">
    <cofactor evidence="1">
        <name>Zn(2+)</name>
        <dbReference type="ChEBI" id="CHEBI:29105"/>
    </cofactor>
</comment>
<dbReference type="Pfam" id="PF00484">
    <property type="entry name" value="Pro_CA"/>
    <property type="match status" value="1"/>
</dbReference>
<reference evidence="9" key="1">
    <citation type="journal article" date="2020" name="Nature">
        <title>Giant virus diversity and host interactions through global metagenomics.</title>
        <authorList>
            <person name="Schulz F."/>
            <person name="Roux S."/>
            <person name="Paez-Espino D."/>
            <person name="Jungbluth S."/>
            <person name="Walsh D.A."/>
            <person name="Denef V.J."/>
            <person name="McMahon K.D."/>
            <person name="Konstantinidis K.T."/>
            <person name="Eloe-Fadrosh E.A."/>
            <person name="Kyrpides N.C."/>
            <person name="Woyke T."/>
        </authorList>
    </citation>
    <scope>NUCLEOTIDE SEQUENCE</scope>
    <source>
        <strain evidence="9">GVMAG-S-3300013014-136</strain>
    </source>
</reference>
<feature type="transmembrane region" description="Helical" evidence="8">
    <location>
        <begin position="6"/>
        <end position="26"/>
    </location>
</feature>
<dbReference type="InterPro" id="IPR036874">
    <property type="entry name" value="Carbonic_anhydrase_sf"/>
</dbReference>
<dbReference type="SUPFAM" id="SSF53056">
    <property type="entry name" value="beta-carbonic anhydrase, cab"/>
    <property type="match status" value="1"/>
</dbReference>
<evidence type="ECO:0000256" key="1">
    <source>
        <dbReference type="ARBA" id="ARBA00001947"/>
    </source>
</evidence>
<keyword evidence="8" id="KW-0812">Transmembrane</keyword>
<evidence type="ECO:0000256" key="4">
    <source>
        <dbReference type="ARBA" id="ARBA00022723"/>
    </source>
</evidence>
<evidence type="ECO:0000313" key="9">
    <source>
        <dbReference type="EMBL" id="QHU20070.1"/>
    </source>
</evidence>
<keyword evidence="8" id="KW-1133">Transmembrane helix</keyword>
<dbReference type="PANTHER" id="PTHR11002:SF76">
    <property type="entry name" value="CARBONIC ANHYDRASE"/>
    <property type="match status" value="1"/>
</dbReference>
<dbReference type="InterPro" id="IPR001765">
    <property type="entry name" value="Carbonic_anhydrase"/>
</dbReference>
<keyword evidence="6" id="KW-0456">Lyase</keyword>
<evidence type="ECO:0000256" key="2">
    <source>
        <dbReference type="ARBA" id="ARBA00006217"/>
    </source>
</evidence>
<dbReference type="SMART" id="SM00947">
    <property type="entry name" value="Pro_CA"/>
    <property type="match status" value="1"/>
</dbReference>
<dbReference type="GO" id="GO:0004089">
    <property type="term" value="F:carbonate dehydratase activity"/>
    <property type="evidence" value="ECO:0007669"/>
    <property type="project" value="UniProtKB-EC"/>
</dbReference>
<comment type="catalytic activity">
    <reaction evidence="7">
        <text>hydrogencarbonate + H(+) = CO2 + H2O</text>
        <dbReference type="Rhea" id="RHEA:10748"/>
        <dbReference type="ChEBI" id="CHEBI:15377"/>
        <dbReference type="ChEBI" id="CHEBI:15378"/>
        <dbReference type="ChEBI" id="CHEBI:16526"/>
        <dbReference type="ChEBI" id="CHEBI:17544"/>
        <dbReference type="EC" id="4.2.1.1"/>
    </reaction>
</comment>
<dbReference type="EC" id="4.2.1.1" evidence="3"/>
<evidence type="ECO:0000256" key="8">
    <source>
        <dbReference type="SAM" id="Phobius"/>
    </source>
</evidence>
<comment type="similarity">
    <text evidence="2">Belongs to the beta-class carbonic anhydrase family.</text>
</comment>
<keyword evidence="8" id="KW-0472">Membrane</keyword>
<proteinExistence type="inferred from homology"/>
<evidence type="ECO:0000256" key="3">
    <source>
        <dbReference type="ARBA" id="ARBA00012925"/>
    </source>
</evidence>